<dbReference type="OrthoDB" id="1470350at2759"/>
<dbReference type="RefSeq" id="XP_027336880.1">
    <property type="nucleotide sequence ID" value="XM_027481079.1"/>
</dbReference>
<dbReference type="AlphaFoldDB" id="A0A8B8JZJ7"/>
<dbReference type="GO" id="GO:0020037">
    <property type="term" value="F:heme binding"/>
    <property type="evidence" value="ECO:0007669"/>
    <property type="project" value="InterPro"/>
</dbReference>
<evidence type="ECO:0000256" key="12">
    <source>
        <dbReference type="SAM" id="Phobius"/>
    </source>
</evidence>
<dbReference type="GO" id="GO:0016125">
    <property type="term" value="P:sterol metabolic process"/>
    <property type="evidence" value="ECO:0007669"/>
    <property type="project" value="TreeGrafter"/>
</dbReference>
<evidence type="ECO:0000256" key="8">
    <source>
        <dbReference type="ARBA" id="ARBA00023002"/>
    </source>
</evidence>
<dbReference type="PANTHER" id="PTHR24286:SF199">
    <property type="entry name" value="CYTOCHROME P450 88D6"/>
    <property type="match status" value="1"/>
</dbReference>
<evidence type="ECO:0000256" key="10">
    <source>
        <dbReference type="ARBA" id="ARBA00023136"/>
    </source>
</evidence>
<evidence type="ECO:0000256" key="5">
    <source>
        <dbReference type="ARBA" id="ARBA00022692"/>
    </source>
</evidence>
<gene>
    <name evidence="14" type="primary">LOC113850515</name>
</gene>
<proteinExistence type="inferred from homology"/>
<dbReference type="GO" id="GO:0051777">
    <property type="term" value="F:ent-kaurenoic acid monooxygenase activity"/>
    <property type="evidence" value="ECO:0007669"/>
    <property type="project" value="TreeGrafter"/>
</dbReference>
<dbReference type="InterPro" id="IPR001128">
    <property type="entry name" value="Cyt_P450"/>
</dbReference>
<dbReference type="GO" id="GO:0016132">
    <property type="term" value="P:brassinosteroid biosynthetic process"/>
    <property type="evidence" value="ECO:0007669"/>
    <property type="project" value="TreeGrafter"/>
</dbReference>
<keyword evidence="6 11" id="KW-0479">Metal-binding</keyword>
<dbReference type="Gene3D" id="1.10.630.10">
    <property type="entry name" value="Cytochrome P450"/>
    <property type="match status" value="1"/>
</dbReference>
<keyword evidence="4 11" id="KW-0349">Heme</keyword>
<comment type="cofactor">
    <cofactor evidence="1">
        <name>heme</name>
        <dbReference type="ChEBI" id="CHEBI:30413"/>
    </cofactor>
</comment>
<keyword evidence="7 12" id="KW-1133">Transmembrane helix</keyword>
<evidence type="ECO:0000256" key="7">
    <source>
        <dbReference type="ARBA" id="ARBA00022989"/>
    </source>
</evidence>
<dbReference type="PRINTS" id="PR00359">
    <property type="entry name" value="BP450"/>
</dbReference>
<feature type="transmembrane region" description="Helical" evidence="12">
    <location>
        <begin position="6"/>
        <end position="24"/>
    </location>
</feature>
<protein>
    <submittedName>
        <fullName evidence="14">Beta-amyrin 11-oxidase-like</fullName>
    </submittedName>
</protein>
<evidence type="ECO:0000256" key="2">
    <source>
        <dbReference type="ARBA" id="ARBA00004167"/>
    </source>
</evidence>
<sequence length="487" mass="55741">MELNWFWMSAATLLTCYVLVFQFLRKLNGWYYNLRVMNKQYPLPPGDMGWPLIGTLSTFMKDFLSGRPDSFINSLVSRYGGEGIYKSHLFGNPCIIVCKPELCKRVLTDDENFKLGYPKSTRELAKCRPMTDVSKAEHRRFRKLVTAPIVGHTALEMYVERIEDIVINSLEELSSMKHPIELLHETKKISFQVIAHIFLGSENTDIVKKIGNLFSLTYNAIFSIPINAPGFAFHKALEARKKIAKIVQSVVDVRKMKIESGQTERKDLIDILLQVNGDQGQRLEDEDINDLLLGFLLAGHESSGTGLMSSMIYLSENPDIMKKAKEEQEEIMKRRPPSQKRLSIKEVKQMVYLSKIIDEMLRLSNIAFALFREATADVNINGYIIPKGWRVLIWIRALHMDPNYYPNAEEFNPSRWDDFGSKAAFLPFGGGSRLCPGMDLAKLEISIFLHYFLLNYKLERTNPKCPVTSLPVTRPRDNCLGRVIKIS</sequence>
<dbReference type="CDD" id="cd11043">
    <property type="entry name" value="CYP90-like"/>
    <property type="match status" value="1"/>
</dbReference>
<dbReference type="GeneID" id="113850515"/>
<evidence type="ECO:0000313" key="14">
    <source>
        <dbReference type="RefSeq" id="XP_027336880.1"/>
    </source>
</evidence>
<keyword evidence="13" id="KW-1185">Reference proteome</keyword>
<dbReference type="GO" id="GO:0005506">
    <property type="term" value="F:iron ion binding"/>
    <property type="evidence" value="ECO:0007669"/>
    <property type="project" value="InterPro"/>
</dbReference>
<comment type="similarity">
    <text evidence="3 11">Belongs to the cytochrome P450 family.</text>
</comment>
<dbReference type="PANTHER" id="PTHR24286">
    <property type="entry name" value="CYTOCHROME P450 26"/>
    <property type="match status" value="1"/>
</dbReference>
<dbReference type="PRINTS" id="PR00385">
    <property type="entry name" value="P450"/>
</dbReference>
<dbReference type="KEGG" id="aprc:113850515"/>
<evidence type="ECO:0000256" key="11">
    <source>
        <dbReference type="RuleBase" id="RU000461"/>
    </source>
</evidence>
<keyword evidence="10 12" id="KW-0472">Membrane</keyword>
<dbReference type="Pfam" id="PF00067">
    <property type="entry name" value="p450"/>
    <property type="match status" value="1"/>
</dbReference>
<dbReference type="InterPro" id="IPR036396">
    <property type="entry name" value="Cyt_P450_sf"/>
</dbReference>
<keyword evidence="8 11" id="KW-0560">Oxidoreductase</keyword>
<keyword evidence="5 12" id="KW-0812">Transmembrane</keyword>
<dbReference type="PROSITE" id="PS00086">
    <property type="entry name" value="CYTOCHROME_P450"/>
    <property type="match status" value="1"/>
</dbReference>
<evidence type="ECO:0000256" key="3">
    <source>
        <dbReference type="ARBA" id="ARBA00010617"/>
    </source>
</evidence>
<name>A0A8B8JZJ7_ABRPR</name>
<reference evidence="13" key="1">
    <citation type="journal article" date="2019" name="Toxins">
        <title>Detection of Abrin-Like and Prepropulchellin-Like Toxin Genes and Transcripts Using Whole Genome Sequencing and Full-Length Transcript Sequencing of Abrus precatorius.</title>
        <authorList>
            <person name="Hovde B.T."/>
            <person name="Daligault H.E."/>
            <person name="Hanschen E.R."/>
            <person name="Kunde Y.A."/>
            <person name="Johnson M.B."/>
            <person name="Starkenburg S.R."/>
            <person name="Johnson S.L."/>
        </authorList>
    </citation>
    <scope>NUCLEOTIDE SEQUENCE [LARGE SCALE GENOMIC DNA]</scope>
</reference>
<evidence type="ECO:0000256" key="1">
    <source>
        <dbReference type="ARBA" id="ARBA00001971"/>
    </source>
</evidence>
<organism evidence="13 14">
    <name type="scientific">Abrus precatorius</name>
    <name type="common">Indian licorice</name>
    <name type="synonym">Glycine abrus</name>
    <dbReference type="NCBI Taxonomy" id="3816"/>
    <lineage>
        <taxon>Eukaryota</taxon>
        <taxon>Viridiplantae</taxon>
        <taxon>Streptophyta</taxon>
        <taxon>Embryophyta</taxon>
        <taxon>Tracheophyta</taxon>
        <taxon>Spermatophyta</taxon>
        <taxon>Magnoliopsida</taxon>
        <taxon>eudicotyledons</taxon>
        <taxon>Gunneridae</taxon>
        <taxon>Pentapetalae</taxon>
        <taxon>rosids</taxon>
        <taxon>fabids</taxon>
        <taxon>Fabales</taxon>
        <taxon>Fabaceae</taxon>
        <taxon>Papilionoideae</taxon>
        <taxon>50 kb inversion clade</taxon>
        <taxon>NPAAA clade</taxon>
        <taxon>indigoferoid/millettioid clade</taxon>
        <taxon>Abreae</taxon>
        <taxon>Abrus</taxon>
    </lineage>
</organism>
<evidence type="ECO:0000256" key="4">
    <source>
        <dbReference type="ARBA" id="ARBA00022617"/>
    </source>
</evidence>
<evidence type="ECO:0000313" key="13">
    <source>
        <dbReference type="Proteomes" id="UP000694853"/>
    </source>
</evidence>
<reference evidence="14" key="2">
    <citation type="submission" date="2025-08" db="UniProtKB">
        <authorList>
            <consortium name="RefSeq"/>
        </authorList>
    </citation>
    <scope>IDENTIFICATION</scope>
    <source>
        <tissue evidence="14">Young leaves</tissue>
    </source>
</reference>
<accession>A0A8B8JZJ7</accession>
<evidence type="ECO:0000256" key="9">
    <source>
        <dbReference type="ARBA" id="ARBA00023004"/>
    </source>
</evidence>
<dbReference type="GO" id="GO:0016020">
    <property type="term" value="C:membrane"/>
    <property type="evidence" value="ECO:0007669"/>
    <property type="project" value="UniProtKB-SubCell"/>
</dbReference>
<dbReference type="Proteomes" id="UP000694853">
    <property type="component" value="Unplaced"/>
</dbReference>
<dbReference type="InterPro" id="IPR017972">
    <property type="entry name" value="Cyt_P450_CS"/>
</dbReference>
<evidence type="ECO:0000256" key="6">
    <source>
        <dbReference type="ARBA" id="ARBA00022723"/>
    </source>
</evidence>
<keyword evidence="11" id="KW-0503">Monooxygenase</keyword>
<dbReference type="GO" id="GO:0010268">
    <property type="term" value="P:brassinosteroid homeostasis"/>
    <property type="evidence" value="ECO:0007669"/>
    <property type="project" value="TreeGrafter"/>
</dbReference>
<comment type="subcellular location">
    <subcellularLocation>
        <location evidence="2">Membrane</location>
        <topology evidence="2">Single-pass membrane protein</topology>
    </subcellularLocation>
</comment>
<keyword evidence="9 11" id="KW-0408">Iron</keyword>
<dbReference type="SUPFAM" id="SSF48264">
    <property type="entry name" value="Cytochrome P450"/>
    <property type="match status" value="1"/>
</dbReference>
<dbReference type="InterPro" id="IPR002397">
    <property type="entry name" value="Cyt_P450_B"/>
</dbReference>
<dbReference type="GO" id="GO:0005783">
    <property type="term" value="C:endoplasmic reticulum"/>
    <property type="evidence" value="ECO:0007669"/>
    <property type="project" value="TreeGrafter"/>
</dbReference>